<keyword evidence="4 7" id="KW-1133">Transmembrane helix</keyword>
<keyword evidence="2 7" id="KW-0132">Cell division</keyword>
<keyword evidence="11" id="KW-1185">Reference proteome</keyword>
<evidence type="ECO:0000313" key="11">
    <source>
        <dbReference type="Proteomes" id="UP000050996"/>
    </source>
</evidence>
<evidence type="ECO:0000256" key="8">
    <source>
        <dbReference type="NCBIfam" id="TIGR02209"/>
    </source>
</evidence>
<dbReference type="InterPro" id="IPR007060">
    <property type="entry name" value="FtsL/DivIC"/>
</dbReference>
<evidence type="ECO:0000256" key="1">
    <source>
        <dbReference type="ARBA" id="ARBA00022475"/>
    </source>
</evidence>
<keyword evidence="1 7" id="KW-1003">Cell membrane</keyword>
<dbReference type="GO" id="GO:0032153">
    <property type="term" value="C:cell division site"/>
    <property type="evidence" value="ECO:0007669"/>
    <property type="project" value="UniProtKB-UniRule"/>
</dbReference>
<evidence type="ECO:0000256" key="9">
    <source>
        <dbReference type="SAM" id="MobiDB-lite"/>
    </source>
</evidence>
<protein>
    <recommendedName>
        <fullName evidence="7 8">Cell division protein FtsL</fullName>
    </recommendedName>
</protein>
<feature type="transmembrane region" description="Helical" evidence="7">
    <location>
        <begin position="40"/>
        <end position="58"/>
    </location>
</feature>
<dbReference type="AlphaFoldDB" id="A0A0Q3QMY9"/>
<dbReference type="NCBIfam" id="TIGR02209">
    <property type="entry name" value="ftsL_broad"/>
    <property type="match status" value="1"/>
</dbReference>
<comment type="function">
    <text evidence="7">Essential cell division protein.</text>
</comment>
<dbReference type="EMBL" id="LJIX01000006">
    <property type="protein sequence ID" value="KQL18992.1"/>
    <property type="molecule type" value="Genomic_DNA"/>
</dbReference>
<feature type="region of interest" description="Disordered" evidence="9">
    <location>
        <begin position="1"/>
        <end position="24"/>
    </location>
</feature>
<sequence length="121" mass="13768">MGNLARKLQQEQHHEQQKQMVKAPKKVKVRSPWLSPGEKILGIIFTGIVCFGAVHIVSNQADIYGVNKNIQDTKKMIQEQQKVNGDLEMQVGELSTYERIWSKAKELGLKLNENNVKVVQD</sequence>
<evidence type="ECO:0000256" key="4">
    <source>
        <dbReference type="ARBA" id="ARBA00022989"/>
    </source>
</evidence>
<name>A0A0Q3QMY9_9BACI</name>
<evidence type="ECO:0000256" key="6">
    <source>
        <dbReference type="ARBA" id="ARBA00023306"/>
    </source>
</evidence>
<comment type="subcellular location">
    <subcellularLocation>
        <location evidence="7">Cell membrane</location>
        <topology evidence="7">Single-pass type II membrane protein</topology>
    </subcellularLocation>
    <text evidence="7">Localizes to the division septum where it forms a ring structure.</text>
</comment>
<dbReference type="InterPro" id="IPR011922">
    <property type="entry name" value="Cell_div_FtsL"/>
</dbReference>
<evidence type="ECO:0000256" key="2">
    <source>
        <dbReference type="ARBA" id="ARBA00022618"/>
    </source>
</evidence>
<evidence type="ECO:0000256" key="3">
    <source>
        <dbReference type="ARBA" id="ARBA00022692"/>
    </source>
</evidence>
<feature type="compositionally biased region" description="Basic and acidic residues" evidence="9">
    <location>
        <begin position="8"/>
        <end position="17"/>
    </location>
</feature>
<dbReference type="RefSeq" id="WP_053475567.1">
    <property type="nucleotide sequence ID" value="NZ_CP041305.1"/>
</dbReference>
<dbReference type="GO" id="GO:0005886">
    <property type="term" value="C:plasma membrane"/>
    <property type="evidence" value="ECO:0007669"/>
    <property type="project" value="UniProtKB-SubCell"/>
</dbReference>
<evidence type="ECO:0000256" key="5">
    <source>
        <dbReference type="ARBA" id="ARBA00023136"/>
    </source>
</evidence>
<evidence type="ECO:0000256" key="7">
    <source>
        <dbReference type="HAMAP-Rule" id="MF_00910"/>
    </source>
</evidence>
<proteinExistence type="inferred from homology"/>
<comment type="caution">
    <text evidence="10">The sequence shown here is derived from an EMBL/GenBank/DDBJ whole genome shotgun (WGS) entry which is preliminary data.</text>
</comment>
<dbReference type="Proteomes" id="UP000050996">
    <property type="component" value="Unassembled WGS sequence"/>
</dbReference>
<keyword evidence="5 7" id="KW-0472">Membrane</keyword>
<evidence type="ECO:0000313" key="10">
    <source>
        <dbReference type="EMBL" id="KQL18992.1"/>
    </source>
</evidence>
<reference evidence="10 11" key="1">
    <citation type="submission" date="2015-09" db="EMBL/GenBank/DDBJ databases">
        <title>Genome sequencing project for genomic taxonomy and phylogenomics of Bacillus-like bacteria.</title>
        <authorList>
            <person name="Liu B."/>
            <person name="Wang J."/>
            <person name="Zhu Y."/>
            <person name="Liu G."/>
            <person name="Chen Q."/>
            <person name="Chen Z."/>
            <person name="Lan J."/>
            <person name="Che J."/>
            <person name="Ge C."/>
            <person name="Shi H."/>
            <person name="Pan Z."/>
            <person name="Liu X."/>
        </authorList>
    </citation>
    <scope>NUCLEOTIDE SEQUENCE [LARGE SCALE GENOMIC DNA]</scope>
    <source>
        <strain evidence="10 11">FJAT-18043</strain>
    </source>
</reference>
<accession>A0A0Q3QMY9</accession>
<dbReference type="Pfam" id="PF04977">
    <property type="entry name" value="DivIC"/>
    <property type="match status" value="1"/>
</dbReference>
<organism evidence="10 11">
    <name type="scientific">Cytobacillus solani</name>
    <dbReference type="NCBI Taxonomy" id="1637975"/>
    <lineage>
        <taxon>Bacteria</taxon>
        <taxon>Bacillati</taxon>
        <taxon>Bacillota</taxon>
        <taxon>Bacilli</taxon>
        <taxon>Bacillales</taxon>
        <taxon>Bacillaceae</taxon>
        <taxon>Cytobacillus</taxon>
    </lineage>
</organism>
<dbReference type="HAMAP" id="MF_00910">
    <property type="entry name" value="FtsL"/>
    <property type="match status" value="1"/>
</dbReference>
<dbReference type="PATRIC" id="fig|1637975.4.peg.1922"/>
<keyword evidence="3 7" id="KW-0812">Transmembrane</keyword>
<comment type="similarity">
    <text evidence="7">Belongs to the FtsL family.</text>
</comment>
<dbReference type="GO" id="GO:0043093">
    <property type="term" value="P:FtsZ-dependent cytokinesis"/>
    <property type="evidence" value="ECO:0007669"/>
    <property type="project" value="UniProtKB-UniRule"/>
</dbReference>
<gene>
    <name evidence="7" type="primary">ftsL</name>
    <name evidence="10" type="ORF">AN957_10665</name>
</gene>
<dbReference type="STRING" id="1637975.AN957_10665"/>
<keyword evidence="6 7" id="KW-0131">Cell cycle</keyword>